<dbReference type="EMBL" id="VSRR010002071">
    <property type="protein sequence ID" value="MPC29447.1"/>
    <property type="molecule type" value="Genomic_DNA"/>
</dbReference>
<dbReference type="AlphaFoldDB" id="A0A5B7E7X8"/>
<reference evidence="1 2" key="1">
    <citation type="submission" date="2019-05" db="EMBL/GenBank/DDBJ databases">
        <title>Another draft genome of Portunus trituberculatus and its Hox gene families provides insights of decapod evolution.</title>
        <authorList>
            <person name="Jeong J.-H."/>
            <person name="Song I."/>
            <person name="Kim S."/>
            <person name="Choi T."/>
            <person name="Kim D."/>
            <person name="Ryu S."/>
            <person name="Kim W."/>
        </authorList>
    </citation>
    <scope>NUCLEOTIDE SEQUENCE [LARGE SCALE GENOMIC DNA]</scope>
    <source>
        <tissue evidence="1">Muscle</tissue>
    </source>
</reference>
<evidence type="ECO:0000313" key="2">
    <source>
        <dbReference type="Proteomes" id="UP000324222"/>
    </source>
</evidence>
<gene>
    <name evidence="1" type="ORF">E2C01_022677</name>
</gene>
<protein>
    <submittedName>
        <fullName evidence="1">Uncharacterized protein</fullName>
    </submittedName>
</protein>
<evidence type="ECO:0000313" key="1">
    <source>
        <dbReference type="EMBL" id="MPC29447.1"/>
    </source>
</evidence>
<sequence>MSYSRSKPPYIPGRHVGHFIPKALHSLKHHYIIPFNLATPDHLRQHHKHAPPPPRHQQTHHRTTTISAFSDHENISALLKGDTGTGVFLKGCE</sequence>
<comment type="caution">
    <text evidence="1">The sequence shown here is derived from an EMBL/GenBank/DDBJ whole genome shotgun (WGS) entry which is preliminary data.</text>
</comment>
<organism evidence="1 2">
    <name type="scientific">Portunus trituberculatus</name>
    <name type="common">Swimming crab</name>
    <name type="synonym">Neptunus trituberculatus</name>
    <dbReference type="NCBI Taxonomy" id="210409"/>
    <lineage>
        <taxon>Eukaryota</taxon>
        <taxon>Metazoa</taxon>
        <taxon>Ecdysozoa</taxon>
        <taxon>Arthropoda</taxon>
        <taxon>Crustacea</taxon>
        <taxon>Multicrustacea</taxon>
        <taxon>Malacostraca</taxon>
        <taxon>Eumalacostraca</taxon>
        <taxon>Eucarida</taxon>
        <taxon>Decapoda</taxon>
        <taxon>Pleocyemata</taxon>
        <taxon>Brachyura</taxon>
        <taxon>Eubrachyura</taxon>
        <taxon>Portunoidea</taxon>
        <taxon>Portunidae</taxon>
        <taxon>Portuninae</taxon>
        <taxon>Portunus</taxon>
    </lineage>
</organism>
<proteinExistence type="predicted"/>
<dbReference type="Proteomes" id="UP000324222">
    <property type="component" value="Unassembled WGS sequence"/>
</dbReference>
<accession>A0A5B7E7X8</accession>
<name>A0A5B7E7X8_PORTR</name>
<keyword evidence="2" id="KW-1185">Reference proteome</keyword>